<dbReference type="PANTHER" id="PTHR12420">
    <property type="entry name" value="PHD FINGER PROTEIN"/>
    <property type="match status" value="1"/>
</dbReference>
<keyword evidence="3" id="KW-0862">Zinc</keyword>
<dbReference type="InterPro" id="IPR051188">
    <property type="entry name" value="PHD-type_Zinc_Finger"/>
</dbReference>
<dbReference type="PANTHER" id="PTHR12420:SF42">
    <property type="entry name" value="G2_M PHASE-SPECIFIC E3 UBIQUITIN-PROTEIN LIGASE"/>
    <property type="match status" value="1"/>
</dbReference>
<dbReference type="InterPro" id="IPR013083">
    <property type="entry name" value="Znf_RING/FYVE/PHD"/>
</dbReference>
<dbReference type="Pfam" id="PF13771">
    <property type="entry name" value="zf-HC5HC2H"/>
    <property type="match status" value="1"/>
</dbReference>
<dbReference type="GO" id="GO:0008270">
    <property type="term" value="F:zinc ion binding"/>
    <property type="evidence" value="ECO:0007669"/>
    <property type="project" value="UniProtKB-KW"/>
</dbReference>
<dbReference type="PROSITE" id="PS51805">
    <property type="entry name" value="EPHD"/>
    <property type="match status" value="1"/>
</dbReference>
<name>A0A914EDW3_9BILA</name>
<dbReference type="Gene3D" id="3.30.40.10">
    <property type="entry name" value="Zinc/RING finger domain, C3HC4 (zinc finger)"/>
    <property type="match status" value="1"/>
</dbReference>
<evidence type="ECO:0000313" key="7">
    <source>
        <dbReference type="WBParaSite" id="ACRNAN_scaffold7537.g31676.t1"/>
    </source>
</evidence>
<keyword evidence="1" id="KW-0479">Metal-binding</keyword>
<evidence type="ECO:0000256" key="4">
    <source>
        <dbReference type="SAM" id="MobiDB-lite"/>
    </source>
</evidence>
<feature type="region of interest" description="Disordered" evidence="4">
    <location>
        <begin position="285"/>
        <end position="332"/>
    </location>
</feature>
<protein>
    <submittedName>
        <fullName evidence="7">PHD-type domain-containing protein</fullName>
    </submittedName>
</protein>
<dbReference type="AlphaFoldDB" id="A0A914EDW3"/>
<proteinExistence type="predicted"/>
<evidence type="ECO:0000256" key="2">
    <source>
        <dbReference type="ARBA" id="ARBA00022771"/>
    </source>
</evidence>
<dbReference type="SMART" id="SM00249">
    <property type="entry name" value="PHD"/>
    <property type="match status" value="2"/>
</dbReference>
<evidence type="ECO:0000256" key="3">
    <source>
        <dbReference type="ARBA" id="ARBA00022833"/>
    </source>
</evidence>
<evidence type="ECO:0000259" key="5">
    <source>
        <dbReference type="PROSITE" id="PS51805"/>
    </source>
</evidence>
<feature type="region of interest" description="Disordered" evidence="4">
    <location>
        <begin position="563"/>
        <end position="611"/>
    </location>
</feature>
<feature type="compositionally biased region" description="Polar residues" evidence="4">
    <location>
        <begin position="319"/>
        <end position="328"/>
    </location>
</feature>
<evidence type="ECO:0000313" key="6">
    <source>
        <dbReference type="Proteomes" id="UP000887540"/>
    </source>
</evidence>
<feature type="domain" description="PHD-type" evidence="5">
    <location>
        <begin position="1"/>
        <end position="111"/>
    </location>
</feature>
<feature type="compositionally biased region" description="Basic and acidic residues" evidence="4">
    <location>
        <begin position="306"/>
        <end position="316"/>
    </location>
</feature>
<reference evidence="7" key="1">
    <citation type="submission" date="2022-11" db="UniProtKB">
        <authorList>
            <consortium name="WormBaseParasite"/>
        </authorList>
    </citation>
    <scope>IDENTIFICATION</scope>
</reference>
<accession>A0A914EDW3</accession>
<feature type="compositionally biased region" description="Low complexity" evidence="4">
    <location>
        <begin position="349"/>
        <end position="361"/>
    </location>
</feature>
<dbReference type="InterPro" id="IPR001965">
    <property type="entry name" value="Znf_PHD"/>
</dbReference>
<organism evidence="6 7">
    <name type="scientific">Acrobeloides nanus</name>
    <dbReference type="NCBI Taxonomy" id="290746"/>
    <lineage>
        <taxon>Eukaryota</taxon>
        <taxon>Metazoa</taxon>
        <taxon>Ecdysozoa</taxon>
        <taxon>Nematoda</taxon>
        <taxon>Chromadorea</taxon>
        <taxon>Rhabditida</taxon>
        <taxon>Tylenchina</taxon>
        <taxon>Cephalobomorpha</taxon>
        <taxon>Cephaloboidea</taxon>
        <taxon>Cephalobidae</taxon>
        <taxon>Acrobeloides</taxon>
    </lineage>
</organism>
<evidence type="ECO:0000256" key="1">
    <source>
        <dbReference type="ARBA" id="ARBA00022723"/>
    </source>
</evidence>
<dbReference type="GO" id="GO:0005634">
    <property type="term" value="C:nucleus"/>
    <property type="evidence" value="ECO:0007669"/>
    <property type="project" value="TreeGrafter"/>
</dbReference>
<dbReference type="WBParaSite" id="ACRNAN_scaffold7537.g31676.t1">
    <property type="protein sequence ID" value="ACRNAN_scaffold7537.g31676.t1"/>
    <property type="gene ID" value="ACRNAN_scaffold7537.g31676"/>
</dbReference>
<dbReference type="Proteomes" id="UP000887540">
    <property type="component" value="Unplaced"/>
</dbReference>
<dbReference type="InterPro" id="IPR034732">
    <property type="entry name" value="EPHD"/>
</dbReference>
<keyword evidence="6" id="KW-1185">Reference proteome</keyword>
<feature type="region of interest" description="Disordered" evidence="4">
    <location>
        <begin position="349"/>
        <end position="369"/>
    </location>
</feature>
<keyword evidence="2" id="KW-0863">Zinc-finger</keyword>
<sequence>MYANTGKHYWVENSAFFGVHESCLHLSEKLKKNRNIIQTPLTQYLGGYALEDIFTEFKRSSSQKCTYCSRLGAPLKCCVKQCSKVFHFVCGIRSGANYDYKASKIYCLEHSPFKPVALTTEQESCLFCQNPVKKMRVPREIVETNCCGSHYYHFSCFLNSVKAMKEPLKCFYCQLEEKYTNFCESVCQQSIYIPSEIACFENDLNNNTEEIIKPIYFKNSKIEGKNLSVVIEKQNVPLGKLKKYVQKRSFDLQKDKNSSCMDEKTENSDDYFDFYVMEANRAESASTIQSRASEMDKENEPSTSKKLKELSRRSASYEKPTTPSNASRRSTRISDVTYKKAFTRVAKLESSTNKKLSSDSSNSEKHHKYPTRRWTLITDDTELDEDADSSSAIIDNPDNLLVKETQPNVAAPTMSSVTVSPKDAEKLSNDNIGMPSQSDILGVTDQIEITYNVDAFYEFSGRMLEPQLISQNDVYIRGVNQPNVGSKASLLSTSSLASKPIVQQDLVFESADSSTFMANFEPFSKKRTRNSAEDSTDIVAMKCSSKKPRVDDINKDIPKEVKISSANDAPNENNDEQMAAGSLESMESDGLKAMRLSDIPGMSPSMLDYFQ</sequence>